<dbReference type="InterPro" id="IPR003124">
    <property type="entry name" value="WH2_dom"/>
</dbReference>
<dbReference type="Proteomes" id="UP000014500">
    <property type="component" value="Unassembled WGS sequence"/>
</dbReference>
<dbReference type="InterPro" id="IPR042201">
    <property type="entry name" value="FH2_Formin_sf"/>
</dbReference>
<feature type="coiled-coil region" evidence="1">
    <location>
        <begin position="921"/>
        <end position="977"/>
    </location>
</feature>
<protein>
    <recommendedName>
        <fullName evidence="8">FH2 domain-containing protein</fullName>
    </recommendedName>
</protein>
<dbReference type="PROSITE" id="PS51082">
    <property type="entry name" value="WH2"/>
    <property type="match status" value="1"/>
</dbReference>
<evidence type="ECO:0000259" key="3">
    <source>
        <dbReference type="PROSITE" id="PS51082"/>
    </source>
</evidence>
<dbReference type="SMART" id="SM01139">
    <property type="entry name" value="Drf_FH3"/>
    <property type="match status" value="1"/>
</dbReference>
<dbReference type="Pfam" id="PF06371">
    <property type="entry name" value="Drf_GBD"/>
    <property type="match status" value="1"/>
</dbReference>
<feature type="domain" description="GBD/FH3" evidence="4">
    <location>
        <begin position="1"/>
        <end position="376"/>
    </location>
</feature>
<dbReference type="InterPro" id="IPR014768">
    <property type="entry name" value="GBD/FH3_dom"/>
</dbReference>
<dbReference type="PROSITE" id="PS51444">
    <property type="entry name" value="FH2"/>
    <property type="match status" value="1"/>
</dbReference>
<accession>T1IIN0</accession>
<evidence type="ECO:0000313" key="6">
    <source>
        <dbReference type="EnsemblMetazoa" id="SMAR000733-PA"/>
    </source>
</evidence>
<dbReference type="SUPFAM" id="SSF48371">
    <property type="entry name" value="ARM repeat"/>
    <property type="match status" value="1"/>
</dbReference>
<dbReference type="InterPro" id="IPR015425">
    <property type="entry name" value="FH2_Formin"/>
</dbReference>
<dbReference type="PANTHER" id="PTHR46345:SF8">
    <property type="entry name" value="FORMIN 3, ISOFORM B"/>
    <property type="match status" value="1"/>
</dbReference>
<name>T1IIN0_STRMM</name>
<dbReference type="InterPro" id="IPR010472">
    <property type="entry name" value="FH3_dom"/>
</dbReference>
<dbReference type="Gene3D" id="1.25.10.10">
    <property type="entry name" value="Leucine-rich Repeat Variant"/>
    <property type="match status" value="1"/>
</dbReference>
<organism evidence="6 7">
    <name type="scientific">Strigamia maritima</name>
    <name type="common">European centipede</name>
    <name type="synonym">Geophilus maritimus</name>
    <dbReference type="NCBI Taxonomy" id="126957"/>
    <lineage>
        <taxon>Eukaryota</taxon>
        <taxon>Metazoa</taxon>
        <taxon>Ecdysozoa</taxon>
        <taxon>Arthropoda</taxon>
        <taxon>Myriapoda</taxon>
        <taxon>Chilopoda</taxon>
        <taxon>Pleurostigmophora</taxon>
        <taxon>Geophilomorpha</taxon>
        <taxon>Linotaeniidae</taxon>
        <taxon>Strigamia</taxon>
    </lineage>
</organism>
<dbReference type="EnsemblMetazoa" id="SMAR000733-RA">
    <property type="protein sequence ID" value="SMAR000733-PA"/>
    <property type="gene ID" value="SMAR000733"/>
</dbReference>
<dbReference type="PROSITE" id="PS51232">
    <property type="entry name" value="GBD_FH3"/>
    <property type="match status" value="1"/>
</dbReference>
<dbReference type="PhylomeDB" id="T1IIN0"/>
<sequence length="1077" mass="122089">MQRWKEAAGRIRQQSENDLLSTKRKTSEPIDHWDPELCIRLLRAPTVHNYSSIRRRLETCSRTWMREFLEQDGLGVLFESLTRLDLRGFDLASITLQHECVRCIKVVMNSKIGLDCIVESHEYTRKLVFAQDCFNALPRIANDAPNAHRARRLTTLIRGSTQKPTQFIFHEGETLDTRNMAVKKQVFELLSALCIYSDKGHQLVIDALHRYKIFKGYRYQFTLVLEELKNAQVVPYKVTVLGFINCLIICNEDLHHRLRLRNEFIVLGLSQILDSFRMEDDDELLIQCQAFDENRHKDEDSAEAMGIDVHGHHFDLFQSIFDKVRVMGGKCPSCLLNIFSCFRSTPSDSTDMTNEATQTVQTRELDTASNSDDDKNDVHDSSLALPFLLLLQNLSQLDPNNPESDQVWDLLEKVSARAANGGLAHLQKGLNFQVLVLNTRDESTQTPKTRRAFRKEMSPERTANAQTQTDIILTRDKKNSRRRVSPMRGLSSDSGEELFFDSYDSLPEIEDVEHLLARPFNDAGKFKARPFPHSSLPPSPKESPLLLPPPPPPLPDFGSSIPPPPPFPFLDSLPLPPPPPPPPHSALSSCLSAPPPPPLPSSDFPPPLSPIDDPDGPMPFQRPNYAAFNAFSPSTANALARASPYATLPRPRQKMKTLNWTKVPNQVIGDSVWKSVHTKVNPNIQLDYDKVEELFCQKKAAEKAAASTDVKKKEHTEVTLVDPKRSLNINIFLKQFKCPIEELVNLVKNGNSDKIGAERLRAFQRVLPEREEIELVKSFRGDGTRLGLAEKFIVQLGSLDSYALRVEAMLQREEFEPSVDALRVQLEAILTTGNDLLNNKSLKEFLALVLHTGNFLNAGSYAGNAVGFKLNTLSKLYETRANKPRVTLLHFLVEVAERENANMLDFTTDMKSLSQAAKISITGSTSEITQLKNTFNKLEKQVGNAQDDVKQQFDHFISKSRDQVTQLENQMKSINEMSTKLARHFCEDESKFKLEDCLSTFAGFCEKVKQARIENEQRKKQEERAAKLCEQRAFAKDHKPIQRESSQFLPDEICLVDKLLNEIRRGSFKLKKTPLCN</sequence>
<dbReference type="SUPFAM" id="SSF101447">
    <property type="entry name" value="Formin homology 2 domain (FH2 domain)"/>
    <property type="match status" value="1"/>
</dbReference>
<evidence type="ECO:0000256" key="2">
    <source>
        <dbReference type="SAM" id="MobiDB-lite"/>
    </source>
</evidence>
<evidence type="ECO:0008006" key="8">
    <source>
        <dbReference type="Google" id="ProtNLM"/>
    </source>
</evidence>
<reference evidence="7" key="1">
    <citation type="submission" date="2011-05" db="EMBL/GenBank/DDBJ databases">
        <authorList>
            <person name="Richards S.R."/>
            <person name="Qu J."/>
            <person name="Jiang H."/>
            <person name="Jhangiani S.N."/>
            <person name="Agravi P."/>
            <person name="Goodspeed R."/>
            <person name="Gross S."/>
            <person name="Mandapat C."/>
            <person name="Jackson L."/>
            <person name="Mathew T."/>
            <person name="Pu L."/>
            <person name="Thornton R."/>
            <person name="Saada N."/>
            <person name="Wilczek-Boney K.B."/>
            <person name="Lee S."/>
            <person name="Kovar C."/>
            <person name="Wu Y."/>
            <person name="Scherer S.E."/>
            <person name="Worley K.C."/>
            <person name="Muzny D.M."/>
            <person name="Gibbs R."/>
        </authorList>
    </citation>
    <scope>NUCLEOTIDE SEQUENCE</scope>
    <source>
        <strain evidence="7">Brora</strain>
    </source>
</reference>
<proteinExistence type="predicted"/>
<feature type="domain" description="FH2" evidence="5">
    <location>
        <begin position="645"/>
        <end position="1034"/>
    </location>
</feature>
<dbReference type="STRING" id="126957.T1IIN0"/>
<keyword evidence="1" id="KW-0175">Coiled coil</keyword>
<dbReference type="HOGENOM" id="CLU_005383_0_0_1"/>
<dbReference type="EMBL" id="JH430203">
    <property type="status" value="NOT_ANNOTATED_CDS"/>
    <property type="molecule type" value="Genomic_DNA"/>
</dbReference>
<dbReference type="GO" id="GO:0031267">
    <property type="term" value="F:small GTPase binding"/>
    <property type="evidence" value="ECO:0007669"/>
    <property type="project" value="InterPro"/>
</dbReference>
<dbReference type="OMA" id="MVCSQQY"/>
<evidence type="ECO:0000313" key="7">
    <source>
        <dbReference type="Proteomes" id="UP000014500"/>
    </source>
</evidence>
<feature type="domain" description="WH2" evidence="3">
    <location>
        <begin position="1055"/>
        <end position="1073"/>
    </location>
</feature>
<dbReference type="GO" id="GO:0030036">
    <property type="term" value="P:actin cytoskeleton organization"/>
    <property type="evidence" value="ECO:0007669"/>
    <property type="project" value="InterPro"/>
</dbReference>
<dbReference type="Pfam" id="PF06367">
    <property type="entry name" value="Drf_FH3"/>
    <property type="match status" value="1"/>
</dbReference>
<evidence type="ECO:0000256" key="1">
    <source>
        <dbReference type="SAM" id="Coils"/>
    </source>
</evidence>
<dbReference type="GO" id="GO:0003779">
    <property type="term" value="F:actin binding"/>
    <property type="evidence" value="ECO:0007669"/>
    <property type="project" value="InterPro"/>
</dbReference>
<dbReference type="InterPro" id="IPR010473">
    <property type="entry name" value="GTPase-bd"/>
</dbReference>
<dbReference type="Gene3D" id="1.20.58.2220">
    <property type="entry name" value="Formin, FH2 domain"/>
    <property type="match status" value="1"/>
</dbReference>
<reference evidence="6" key="2">
    <citation type="submission" date="2015-02" db="UniProtKB">
        <authorList>
            <consortium name="EnsemblMetazoa"/>
        </authorList>
    </citation>
    <scope>IDENTIFICATION</scope>
</reference>
<dbReference type="InterPro" id="IPR016024">
    <property type="entry name" value="ARM-type_fold"/>
</dbReference>
<feature type="compositionally biased region" description="Polar residues" evidence="2">
    <location>
        <begin position="347"/>
        <end position="370"/>
    </location>
</feature>
<dbReference type="eggNOG" id="KOG1922">
    <property type="taxonomic scope" value="Eukaryota"/>
</dbReference>
<dbReference type="PANTHER" id="PTHR46345">
    <property type="entry name" value="INVERTED FORMIN-2"/>
    <property type="match status" value="1"/>
</dbReference>
<feature type="compositionally biased region" description="Pro residues" evidence="2">
    <location>
        <begin position="535"/>
        <end position="584"/>
    </location>
</feature>
<feature type="region of interest" description="Disordered" evidence="2">
    <location>
        <begin position="443"/>
        <end position="465"/>
    </location>
</feature>
<dbReference type="SMART" id="SM00498">
    <property type="entry name" value="FH2"/>
    <property type="match status" value="1"/>
</dbReference>
<feature type="region of interest" description="Disordered" evidence="2">
    <location>
        <begin position="528"/>
        <end position="615"/>
    </location>
</feature>
<feature type="region of interest" description="Disordered" evidence="2">
    <location>
        <begin position="347"/>
        <end position="377"/>
    </location>
</feature>
<evidence type="ECO:0000259" key="4">
    <source>
        <dbReference type="PROSITE" id="PS51232"/>
    </source>
</evidence>
<feature type="compositionally biased region" description="Pro residues" evidence="2">
    <location>
        <begin position="593"/>
        <end position="609"/>
    </location>
</feature>
<keyword evidence="7" id="KW-1185">Reference proteome</keyword>
<evidence type="ECO:0000259" key="5">
    <source>
        <dbReference type="PROSITE" id="PS51444"/>
    </source>
</evidence>
<dbReference type="AlphaFoldDB" id="T1IIN0"/>
<dbReference type="SMART" id="SM01140">
    <property type="entry name" value="Drf_GBD"/>
    <property type="match status" value="1"/>
</dbReference>
<dbReference type="Pfam" id="PF02181">
    <property type="entry name" value="FH2"/>
    <property type="match status" value="1"/>
</dbReference>
<dbReference type="InterPro" id="IPR011989">
    <property type="entry name" value="ARM-like"/>
</dbReference>
<feature type="region of interest" description="Disordered" evidence="2">
    <location>
        <begin position="477"/>
        <end position="497"/>
    </location>
</feature>